<dbReference type="PROSITE" id="PS50115">
    <property type="entry name" value="ARFGAP"/>
    <property type="match status" value="1"/>
</dbReference>
<dbReference type="SMART" id="SM00105">
    <property type="entry name" value="ArfGap"/>
    <property type="match status" value="1"/>
</dbReference>
<evidence type="ECO:0000256" key="2">
    <source>
        <dbReference type="ARBA" id="ARBA00022723"/>
    </source>
</evidence>
<organism evidence="7 8">
    <name type="scientific">Populus tomentosa</name>
    <name type="common">Chinese white poplar</name>
    <dbReference type="NCBI Taxonomy" id="118781"/>
    <lineage>
        <taxon>Eukaryota</taxon>
        <taxon>Viridiplantae</taxon>
        <taxon>Streptophyta</taxon>
        <taxon>Embryophyta</taxon>
        <taxon>Tracheophyta</taxon>
        <taxon>Spermatophyta</taxon>
        <taxon>Magnoliopsida</taxon>
        <taxon>eudicotyledons</taxon>
        <taxon>Gunneridae</taxon>
        <taxon>Pentapetalae</taxon>
        <taxon>rosids</taxon>
        <taxon>fabids</taxon>
        <taxon>Malpighiales</taxon>
        <taxon>Salicaceae</taxon>
        <taxon>Saliceae</taxon>
        <taxon>Populus</taxon>
    </lineage>
</organism>
<evidence type="ECO:0000313" key="7">
    <source>
        <dbReference type="EMBL" id="KAG6752791.1"/>
    </source>
</evidence>
<dbReference type="PANTHER" id="PTHR46419:SF3">
    <property type="entry name" value="ADP-RIBOSYLATION FACTOR GTPASE-ACTIVATING PROTEIN AGD15-RELATED"/>
    <property type="match status" value="1"/>
</dbReference>
<evidence type="ECO:0000259" key="6">
    <source>
        <dbReference type="PROSITE" id="PS50115"/>
    </source>
</evidence>
<dbReference type="InterPro" id="IPR001164">
    <property type="entry name" value="ArfGAP_dom"/>
</dbReference>
<dbReference type="GO" id="GO:0008270">
    <property type="term" value="F:zinc ion binding"/>
    <property type="evidence" value="ECO:0007669"/>
    <property type="project" value="UniProtKB-KW"/>
</dbReference>
<keyword evidence="8" id="KW-1185">Reference proteome</keyword>
<feature type="domain" description="Arf-GAP" evidence="6">
    <location>
        <begin position="16"/>
        <end position="140"/>
    </location>
</feature>
<dbReference type="Pfam" id="PF01412">
    <property type="entry name" value="ArfGap"/>
    <property type="match status" value="1"/>
</dbReference>
<comment type="caution">
    <text evidence="7">The sequence shown here is derived from an EMBL/GenBank/DDBJ whole genome shotgun (WGS) entry which is preliminary data.</text>
</comment>
<dbReference type="AlphaFoldDB" id="A0A8X7YL91"/>
<proteinExistence type="predicted"/>
<protein>
    <recommendedName>
        <fullName evidence="6">Arf-GAP domain-containing protein</fullName>
    </recommendedName>
</protein>
<evidence type="ECO:0000313" key="8">
    <source>
        <dbReference type="Proteomes" id="UP000886885"/>
    </source>
</evidence>
<keyword evidence="3 5" id="KW-0863">Zinc-finger</keyword>
<name>A0A8X7YL91_POPTO</name>
<dbReference type="Proteomes" id="UP000886885">
    <property type="component" value="Chromosome 12D"/>
</dbReference>
<keyword evidence="1" id="KW-0343">GTPase activation</keyword>
<keyword evidence="2" id="KW-0479">Metal-binding</keyword>
<keyword evidence="4" id="KW-0862">Zinc</keyword>
<evidence type="ECO:0000256" key="1">
    <source>
        <dbReference type="ARBA" id="ARBA00022468"/>
    </source>
</evidence>
<reference evidence="7" key="1">
    <citation type="journal article" date="2020" name="bioRxiv">
        <title>Hybrid origin of Populus tomentosa Carr. identified through genome sequencing and phylogenomic analysis.</title>
        <authorList>
            <person name="An X."/>
            <person name="Gao K."/>
            <person name="Chen Z."/>
            <person name="Li J."/>
            <person name="Yang X."/>
            <person name="Yang X."/>
            <person name="Zhou J."/>
            <person name="Guo T."/>
            <person name="Zhao T."/>
            <person name="Huang S."/>
            <person name="Miao D."/>
            <person name="Khan W.U."/>
            <person name="Rao P."/>
            <person name="Ye M."/>
            <person name="Lei B."/>
            <person name="Liao W."/>
            <person name="Wang J."/>
            <person name="Ji L."/>
            <person name="Li Y."/>
            <person name="Guo B."/>
            <person name="Mustafa N.S."/>
            <person name="Li S."/>
            <person name="Yun Q."/>
            <person name="Keller S.R."/>
            <person name="Mao J."/>
            <person name="Zhang R."/>
            <person name="Strauss S.H."/>
        </authorList>
    </citation>
    <scope>NUCLEOTIDE SEQUENCE</scope>
    <source>
        <strain evidence="7">GM15</strain>
        <tissue evidence="7">Leaf</tissue>
    </source>
</reference>
<dbReference type="PANTHER" id="PTHR46419">
    <property type="entry name" value="ADP-RIBOSYLATION FACTOR GTPASE-ACTIVATING PROTEIN AGD5"/>
    <property type="match status" value="1"/>
</dbReference>
<dbReference type="GO" id="GO:0005096">
    <property type="term" value="F:GTPase activator activity"/>
    <property type="evidence" value="ECO:0007669"/>
    <property type="project" value="UniProtKB-KW"/>
</dbReference>
<sequence length="365" mass="41534">MNSKASVSKELNARHTKILEGLLKLQENRECADCHSKISVFQFIYLRAPRWASVNLGIFICMQCSGTHRGLGVHISQVRSTTLDTWLPEQVAFMQSVGNRRSNSFWEAELPPNFDRSGIDRFIHAKYGEKKWVSRNSKQPTQVLSRMNYNDMLVEGAASRVVPRQTRPQSLDEESFTRITAQLSPPITRPRWASLDMKSDPMAFPTPKGLTESIKRTDGPTDLYSLLYVDDTQQNTSSMETPSSWATFDCKYMVYISVKKRCAVQADGATSQLHGIIKENHVLDKHHLSACGCANVDNLFCMISCKLWYSEKLWFHPSLMTVQGSSLDEKRGVEQKIVQVAPLNCLQRRVNHTQKYTILKLRVTV</sequence>
<dbReference type="EMBL" id="JAAWWB010000024">
    <property type="protein sequence ID" value="KAG6752791.1"/>
    <property type="molecule type" value="Genomic_DNA"/>
</dbReference>
<evidence type="ECO:0000256" key="4">
    <source>
        <dbReference type="ARBA" id="ARBA00022833"/>
    </source>
</evidence>
<evidence type="ECO:0000256" key="5">
    <source>
        <dbReference type="PROSITE-ProRule" id="PRU00288"/>
    </source>
</evidence>
<dbReference type="InterPro" id="IPR044520">
    <property type="entry name" value="ARF_GAP_AGD5/15"/>
</dbReference>
<gene>
    <name evidence="7" type="ORF">POTOM_042829</name>
</gene>
<dbReference type="OrthoDB" id="10266696at2759"/>
<accession>A0A8X7YL91</accession>
<dbReference type="FunFam" id="1.10.220.150:FF:000009">
    <property type="entry name" value="stromal membrane-associated protein 1 isoform X1"/>
    <property type="match status" value="1"/>
</dbReference>
<evidence type="ECO:0000256" key="3">
    <source>
        <dbReference type="ARBA" id="ARBA00022771"/>
    </source>
</evidence>
<dbReference type="CDD" id="cd08204">
    <property type="entry name" value="ArfGap"/>
    <property type="match status" value="1"/>
</dbReference>